<evidence type="ECO:0000313" key="3">
    <source>
        <dbReference type="EMBL" id="MBK1630166.1"/>
    </source>
</evidence>
<feature type="region of interest" description="Disordered" evidence="1">
    <location>
        <begin position="314"/>
        <end position="334"/>
    </location>
</feature>
<evidence type="ECO:0000256" key="1">
    <source>
        <dbReference type="SAM" id="MobiDB-lite"/>
    </source>
</evidence>
<dbReference type="PANTHER" id="PTHR33608">
    <property type="entry name" value="BLL2464 PROTEIN"/>
    <property type="match status" value="1"/>
</dbReference>
<dbReference type="Proteomes" id="UP000748752">
    <property type="component" value="Unassembled WGS sequence"/>
</dbReference>
<sequence>MAGTMVRRRLSSGADEDPLVALDSVRLQRLSLLTSGLLAGRPQHADGTLRHGWIASGQDFIDHRPYTPGDDPRGIDWRASARRREPVVRRYRDERAGEWLLALDRSASMGISTRQTQHGAWSLAVQLAAATAFVLTQQGHRVVLALFSHTVDAATEPGRGAEARRGVYRLLRNWRPVAPMRERPVSPDTSCPERCAPLAQGRRVLLISDCLRPDGMAPALALLARAAAGVELLRVAAPAAQLGGAIRLVDAETGYQLTVSSDEATAQRARARLDAVFETLASRCRELRIPATVAAPDAAWDQVILSHLLRHPHATVPRQGGQQPEGSPLQGSSS</sequence>
<evidence type="ECO:0000259" key="2">
    <source>
        <dbReference type="Pfam" id="PF01882"/>
    </source>
</evidence>
<proteinExistence type="predicted"/>
<dbReference type="InterPro" id="IPR036465">
    <property type="entry name" value="vWFA_dom_sf"/>
</dbReference>
<dbReference type="Pfam" id="PF01882">
    <property type="entry name" value="DUF58"/>
    <property type="match status" value="1"/>
</dbReference>
<protein>
    <recommendedName>
        <fullName evidence="2">DUF58 domain-containing protein</fullName>
    </recommendedName>
</protein>
<organism evidence="3 4">
    <name type="scientific">Thiohalocapsa halophila</name>
    <dbReference type="NCBI Taxonomy" id="69359"/>
    <lineage>
        <taxon>Bacteria</taxon>
        <taxon>Pseudomonadati</taxon>
        <taxon>Pseudomonadota</taxon>
        <taxon>Gammaproteobacteria</taxon>
        <taxon>Chromatiales</taxon>
        <taxon>Chromatiaceae</taxon>
        <taxon>Thiohalocapsa</taxon>
    </lineage>
</organism>
<feature type="domain" description="DUF58" evidence="2">
    <location>
        <begin position="62"/>
        <end position="265"/>
    </location>
</feature>
<dbReference type="InterPro" id="IPR002881">
    <property type="entry name" value="DUF58"/>
</dbReference>
<dbReference type="EMBL" id="NRRV01000009">
    <property type="protein sequence ID" value="MBK1630166.1"/>
    <property type="molecule type" value="Genomic_DNA"/>
</dbReference>
<accession>A0ABS1CE37</accession>
<comment type="caution">
    <text evidence="3">The sequence shown here is derived from an EMBL/GenBank/DDBJ whole genome shotgun (WGS) entry which is preliminary data.</text>
</comment>
<gene>
    <name evidence="3" type="ORF">CKO31_05295</name>
</gene>
<dbReference type="PANTHER" id="PTHR33608:SF6">
    <property type="entry name" value="BLL2464 PROTEIN"/>
    <property type="match status" value="1"/>
</dbReference>
<reference evidence="3 4" key="1">
    <citation type="journal article" date="2020" name="Microorganisms">
        <title>Osmotic Adaptation and Compatible Solute Biosynthesis of Phototrophic Bacteria as Revealed from Genome Analyses.</title>
        <authorList>
            <person name="Imhoff J.F."/>
            <person name="Rahn T."/>
            <person name="Kunzel S."/>
            <person name="Keller A."/>
            <person name="Neulinger S.C."/>
        </authorList>
    </citation>
    <scope>NUCLEOTIDE SEQUENCE [LARGE SCALE GENOMIC DNA]</scope>
    <source>
        <strain evidence="3 4">DSM 6210</strain>
    </source>
</reference>
<name>A0ABS1CE37_9GAMM</name>
<dbReference type="RefSeq" id="WP_200234753.1">
    <property type="nucleotide sequence ID" value="NZ_NRRV01000009.1"/>
</dbReference>
<keyword evidence="4" id="KW-1185">Reference proteome</keyword>
<evidence type="ECO:0000313" key="4">
    <source>
        <dbReference type="Proteomes" id="UP000748752"/>
    </source>
</evidence>
<dbReference type="SUPFAM" id="SSF53300">
    <property type="entry name" value="vWA-like"/>
    <property type="match status" value="1"/>
</dbReference>
<feature type="compositionally biased region" description="Polar residues" evidence="1">
    <location>
        <begin position="320"/>
        <end position="334"/>
    </location>
</feature>